<proteinExistence type="predicted"/>
<dbReference type="AlphaFoldDB" id="A0A9D2SRP6"/>
<dbReference type="Proteomes" id="UP000823890">
    <property type="component" value="Unassembled WGS sequence"/>
</dbReference>
<gene>
    <name evidence="1" type="ORF">H9758_01510</name>
</gene>
<accession>A0A9D2SRP6</accession>
<name>A0A9D2SRP6_9FIRM</name>
<evidence type="ECO:0000313" key="2">
    <source>
        <dbReference type="Proteomes" id="UP000823890"/>
    </source>
</evidence>
<reference evidence="1" key="1">
    <citation type="journal article" date="2021" name="PeerJ">
        <title>Extensive microbial diversity within the chicken gut microbiome revealed by metagenomics and culture.</title>
        <authorList>
            <person name="Gilroy R."/>
            <person name="Ravi A."/>
            <person name="Getino M."/>
            <person name="Pursley I."/>
            <person name="Horton D.L."/>
            <person name="Alikhan N.F."/>
            <person name="Baker D."/>
            <person name="Gharbi K."/>
            <person name="Hall N."/>
            <person name="Watson M."/>
            <person name="Adriaenssens E.M."/>
            <person name="Foster-Nyarko E."/>
            <person name="Jarju S."/>
            <person name="Secka A."/>
            <person name="Antonio M."/>
            <person name="Oren A."/>
            <person name="Chaudhuri R.R."/>
            <person name="La Ragione R."/>
            <person name="Hildebrand F."/>
            <person name="Pallen M.J."/>
        </authorList>
    </citation>
    <scope>NUCLEOTIDE SEQUENCE</scope>
    <source>
        <strain evidence="1">ChiW19-954</strain>
    </source>
</reference>
<protein>
    <submittedName>
        <fullName evidence="1">Uncharacterized protein</fullName>
    </submittedName>
</protein>
<dbReference type="EMBL" id="DWWO01000015">
    <property type="protein sequence ID" value="HJC33253.1"/>
    <property type="molecule type" value="Genomic_DNA"/>
</dbReference>
<reference evidence="1" key="2">
    <citation type="submission" date="2021-04" db="EMBL/GenBank/DDBJ databases">
        <authorList>
            <person name="Gilroy R."/>
        </authorList>
    </citation>
    <scope>NUCLEOTIDE SEQUENCE</scope>
    <source>
        <strain evidence="1">ChiW19-954</strain>
    </source>
</reference>
<sequence>MERSGIELAWLGAKARSEMERSGIEVTGEGESPVYACGKSVVEIFGIFQKYRTIFEL</sequence>
<evidence type="ECO:0000313" key="1">
    <source>
        <dbReference type="EMBL" id="HJC33253.1"/>
    </source>
</evidence>
<organism evidence="1 2">
    <name type="scientific">Candidatus Mediterraneibacter faecipullorum</name>
    <dbReference type="NCBI Taxonomy" id="2838670"/>
    <lineage>
        <taxon>Bacteria</taxon>
        <taxon>Bacillati</taxon>
        <taxon>Bacillota</taxon>
        <taxon>Clostridia</taxon>
        <taxon>Lachnospirales</taxon>
        <taxon>Lachnospiraceae</taxon>
        <taxon>Mediterraneibacter</taxon>
    </lineage>
</organism>
<comment type="caution">
    <text evidence="1">The sequence shown here is derived from an EMBL/GenBank/DDBJ whole genome shotgun (WGS) entry which is preliminary data.</text>
</comment>